<dbReference type="RefSeq" id="XP_045281408.1">
    <property type="nucleotide sequence ID" value="XM_045426344.1"/>
</dbReference>
<gene>
    <name evidence="2" type="ORF">BDCG_17200</name>
</gene>
<sequence>MRVLYMYCTCCCRFSTSDSDADTDRTESLLLILILNLSANHPDTTQEETRQDTNLDQLDLTISINTQHNPRHSHVIDTKSLRHASVSSFGVASLPAQPQALPCLCPCPWTHHANPDTSSLPHKAPRLQHQRPPVIVDNTPRF</sequence>
<keyword evidence="3" id="KW-1185">Reference proteome</keyword>
<reference evidence="3" key="1">
    <citation type="journal article" date="2015" name="PLoS Genet.">
        <title>The dynamic genome and transcriptome of the human fungal pathogen Blastomyces and close relative Emmonsia.</title>
        <authorList>
            <person name="Munoz J.F."/>
            <person name="Gauthier G.M."/>
            <person name="Desjardins C.A."/>
            <person name="Gallo J.E."/>
            <person name="Holder J."/>
            <person name="Sullivan T.D."/>
            <person name="Marty A.J."/>
            <person name="Carmen J.C."/>
            <person name="Chen Z."/>
            <person name="Ding L."/>
            <person name="Gujja S."/>
            <person name="Magrini V."/>
            <person name="Misas E."/>
            <person name="Mitreva M."/>
            <person name="Priest M."/>
            <person name="Saif S."/>
            <person name="Whiston E.A."/>
            <person name="Young S."/>
            <person name="Zeng Q."/>
            <person name="Goldman W.E."/>
            <person name="Mardis E.R."/>
            <person name="Taylor J.W."/>
            <person name="McEwen J.G."/>
            <person name="Clay O.K."/>
            <person name="Klein B.S."/>
            <person name="Cuomo C.A."/>
        </authorList>
    </citation>
    <scope>NUCLEOTIDE SEQUENCE [LARGE SCALE GENOMIC DNA]</scope>
    <source>
        <strain evidence="3">ER-3 / ATCC MYA-2586</strain>
    </source>
</reference>
<evidence type="ECO:0000313" key="3">
    <source>
        <dbReference type="Proteomes" id="UP000002039"/>
    </source>
</evidence>
<proteinExistence type="predicted"/>
<dbReference type="Proteomes" id="UP000002039">
    <property type="component" value="Unassembled WGS sequence"/>
</dbReference>
<evidence type="ECO:0000313" key="2">
    <source>
        <dbReference type="EMBL" id="OAT01681.1"/>
    </source>
</evidence>
<evidence type="ECO:0000256" key="1">
    <source>
        <dbReference type="SAM" id="MobiDB-lite"/>
    </source>
</evidence>
<name>A0ABX2VXA1_AJEDR</name>
<protein>
    <submittedName>
        <fullName evidence="2">Uncharacterized protein</fullName>
    </submittedName>
</protein>
<feature type="region of interest" description="Disordered" evidence="1">
    <location>
        <begin position="116"/>
        <end position="142"/>
    </location>
</feature>
<accession>A0ABX2VXA1</accession>
<dbReference type="GeneID" id="69032092"/>
<organism evidence="2 3">
    <name type="scientific">Ajellomyces dermatitidis (strain ER-3 / ATCC MYA-2586)</name>
    <name type="common">Blastomyces dermatitidis</name>
    <dbReference type="NCBI Taxonomy" id="559297"/>
    <lineage>
        <taxon>Eukaryota</taxon>
        <taxon>Fungi</taxon>
        <taxon>Dikarya</taxon>
        <taxon>Ascomycota</taxon>
        <taxon>Pezizomycotina</taxon>
        <taxon>Eurotiomycetes</taxon>
        <taxon>Eurotiomycetidae</taxon>
        <taxon>Onygenales</taxon>
        <taxon>Ajellomycetaceae</taxon>
        <taxon>Blastomyces</taxon>
    </lineage>
</organism>
<dbReference type="EMBL" id="EQ999978">
    <property type="protein sequence ID" value="OAT01681.1"/>
    <property type="molecule type" value="Genomic_DNA"/>
</dbReference>